<sequence>MTPGQTSLFEDSVKEEENSTDPNVSTEPAVEEYVVRRRKKKRGGRQANLDALPQVDKVYELKGKKRFCDACGEELKIIGKHLAHRKIKCKPMEFYCENFYVQVVKSERSKCYFWAASSAKEFNQHNIAYFFYAASRGDEVIPRIIGPDYRGCLMCDGHSAYQQERLPNGTLEACLIHIARKFKEIVKIGKGAKILQHSKAAEAATKLGEIFHTEHDLSYTTREEKAAKRRLRLKPLLDEFYRFIGEIKHPIGKLRVAINYALNQKERVYQIFEHGELPLDNNHDEQLIRPTTIGRKNYLFAKTEAGAEANATWYTFIQTAKLNQLKVREYLEHLLSSFTWTESPVWEAYLPWDPEIQRKFGTQ</sequence>
<evidence type="ECO:0000259" key="2">
    <source>
        <dbReference type="Pfam" id="PF03050"/>
    </source>
</evidence>
<dbReference type="PANTHER" id="PTHR33678:SF2">
    <property type="match status" value="1"/>
</dbReference>
<evidence type="ECO:0000256" key="1">
    <source>
        <dbReference type="SAM" id="MobiDB-lite"/>
    </source>
</evidence>
<feature type="domain" description="Transposase IS66 central" evidence="2">
    <location>
        <begin position="101"/>
        <end position="308"/>
    </location>
</feature>
<accession>A0A0R2H6B2</accession>
<comment type="caution">
    <text evidence="3">The sequence shown here is derived from an EMBL/GenBank/DDBJ whole genome shotgun (WGS) entry which is preliminary data.</text>
</comment>
<dbReference type="Pfam" id="PF03050">
    <property type="entry name" value="DDE_Tnp_IS66"/>
    <property type="match status" value="1"/>
</dbReference>
<dbReference type="PANTHER" id="PTHR33678">
    <property type="entry name" value="BLL1576 PROTEIN"/>
    <property type="match status" value="1"/>
</dbReference>
<evidence type="ECO:0000313" key="4">
    <source>
        <dbReference type="Proteomes" id="UP000051639"/>
    </source>
</evidence>
<organism evidence="3 4">
    <name type="scientific">Limosilactobacillus ingluviei</name>
    <dbReference type="NCBI Taxonomy" id="148604"/>
    <lineage>
        <taxon>Bacteria</taxon>
        <taxon>Bacillati</taxon>
        <taxon>Bacillota</taxon>
        <taxon>Bacilli</taxon>
        <taxon>Lactobacillales</taxon>
        <taxon>Lactobacillaceae</taxon>
        <taxon>Limosilactobacillus</taxon>
    </lineage>
</organism>
<proteinExistence type="predicted"/>
<gene>
    <name evidence="3" type="ORF">IV41_GL001538</name>
</gene>
<dbReference type="InterPro" id="IPR004291">
    <property type="entry name" value="Transposase_IS66_central"/>
</dbReference>
<reference evidence="3 4" key="1">
    <citation type="journal article" date="2015" name="Genome Announc.">
        <title>Expanding the biotechnology potential of lactobacilli through comparative genomics of 213 strains and associated genera.</title>
        <authorList>
            <person name="Sun Z."/>
            <person name="Harris H.M."/>
            <person name="McCann A."/>
            <person name="Guo C."/>
            <person name="Argimon S."/>
            <person name="Zhang W."/>
            <person name="Yang X."/>
            <person name="Jeffery I.B."/>
            <person name="Cooney J.C."/>
            <person name="Kagawa T.F."/>
            <person name="Liu W."/>
            <person name="Song Y."/>
            <person name="Salvetti E."/>
            <person name="Wrobel A."/>
            <person name="Rasinkangas P."/>
            <person name="Parkhill J."/>
            <person name="Rea M.C."/>
            <person name="O'Sullivan O."/>
            <person name="Ritari J."/>
            <person name="Douillard F.P."/>
            <person name="Paul Ross R."/>
            <person name="Yang R."/>
            <person name="Briner A.E."/>
            <person name="Felis G.E."/>
            <person name="de Vos W.M."/>
            <person name="Barrangou R."/>
            <person name="Klaenhammer T.R."/>
            <person name="Caufield P.W."/>
            <person name="Cui Y."/>
            <person name="Zhang H."/>
            <person name="O'Toole P.W."/>
        </authorList>
    </citation>
    <scope>NUCLEOTIDE SEQUENCE [LARGE SCALE GENOMIC DNA]</scope>
    <source>
        <strain evidence="3 4">DSM 14792</strain>
    </source>
</reference>
<dbReference type="Proteomes" id="UP000051639">
    <property type="component" value="Unassembled WGS sequence"/>
</dbReference>
<keyword evidence="4" id="KW-1185">Reference proteome</keyword>
<protein>
    <submittedName>
        <fullName evidence="3">Transposase IS66</fullName>
    </submittedName>
</protein>
<name>A0A0R2H6B2_9LACO</name>
<dbReference type="InterPro" id="IPR052344">
    <property type="entry name" value="Transposase-related"/>
</dbReference>
<dbReference type="EMBL" id="JQBA01000005">
    <property type="protein sequence ID" value="KRN45133.1"/>
    <property type="molecule type" value="Genomic_DNA"/>
</dbReference>
<dbReference type="AlphaFoldDB" id="A0A0R2H6B2"/>
<dbReference type="PATRIC" id="fig|148604.4.peg.1584"/>
<feature type="region of interest" description="Disordered" evidence="1">
    <location>
        <begin position="1"/>
        <end position="29"/>
    </location>
</feature>
<evidence type="ECO:0000313" key="3">
    <source>
        <dbReference type="EMBL" id="KRN45133.1"/>
    </source>
</evidence>
<dbReference type="eggNOG" id="COG4974">
    <property type="taxonomic scope" value="Bacteria"/>
</dbReference>